<keyword evidence="6" id="KW-1185">Reference proteome</keyword>
<dbReference type="STRING" id="233100.SAMN05216526_0236"/>
<dbReference type="OrthoDB" id="9810005at2"/>
<dbReference type="NCBIfam" id="TIGR00010">
    <property type="entry name" value="YchF/TatD family DNA exonuclease"/>
    <property type="match status" value="1"/>
</dbReference>
<evidence type="ECO:0000256" key="3">
    <source>
        <dbReference type="ARBA" id="ARBA00022801"/>
    </source>
</evidence>
<evidence type="ECO:0000256" key="2">
    <source>
        <dbReference type="ARBA" id="ARBA00022723"/>
    </source>
</evidence>
<dbReference type="SUPFAM" id="SSF51556">
    <property type="entry name" value="Metallo-dependent hydrolases"/>
    <property type="match status" value="1"/>
</dbReference>
<dbReference type="PROSITE" id="PS01137">
    <property type="entry name" value="TATD_1"/>
    <property type="match status" value="1"/>
</dbReference>
<feature type="binding site" evidence="4">
    <location>
        <position position="6"/>
    </location>
    <ligand>
        <name>a divalent metal cation</name>
        <dbReference type="ChEBI" id="CHEBI:60240"/>
        <label>1</label>
    </ligand>
</feature>
<sequence length="264" mass="29498">MFIDSHCHLDRVDLEAFGGEVQGVLNAANEAGVEHMLCISIDMNNYPQVLALAEKYAQVNCTVGMHPNAREGHEPSIAELVEMAAHPRVVGIGETGLDYHYNEGDLTWQHERFERHLEAARQARLPVVIHSRAAPRETIEVLRQAHAEDFGGVLHCFSEDWNMAKAGLDLGFYVSFSGILTFKSAQELREVARKVPADRLLIETDSPYLAPVPHRGKPNHPAWVRHVAECLAEVRGEPLEAIAEHTTTNYHRLFKKGYDPTNGV</sequence>
<dbReference type="GO" id="GO:0005829">
    <property type="term" value="C:cytosol"/>
    <property type="evidence" value="ECO:0007669"/>
    <property type="project" value="TreeGrafter"/>
</dbReference>
<dbReference type="PIRSF" id="PIRSF005902">
    <property type="entry name" value="DNase_TatD"/>
    <property type="match status" value="1"/>
</dbReference>
<evidence type="ECO:0000313" key="5">
    <source>
        <dbReference type="EMBL" id="SIT65783.1"/>
    </source>
</evidence>
<feature type="binding site" evidence="4">
    <location>
        <position position="205"/>
    </location>
    <ligand>
        <name>a divalent metal cation</name>
        <dbReference type="ChEBI" id="CHEBI:60240"/>
        <label>1</label>
    </ligand>
</feature>
<dbReference type="PROSITE" id="PS01091">
    <property type="entry name" value="TATD_3"/>
    <property type="match status" value="1"/>
</dbReference>
<dbReference type="FunFam" id="3.20.20.140:FF:000005">
    <property type="entry name" value="TatD family hydrolase"/>
    <property type="match status" value="1"/>
</dbReference>
<feature type="binding site" evidence="4">
    <location>
        <position position="130"/>
    </location>
    <ligand>
        <name>a divalent metal cation</name>
        <dbReference type="ChEBI" id="CHEBI:60240"/>
        <label>2</label>
    </ligand>
</feature>
<keyword evidence="3" id="KW-0378">Hydrolase</keyword>
<evidence type="ECO:0000256" key="4">
    <source>
        <dbReference type="PIRSR" id="PIRSR005902-1"/>
    </source>
</evidence>
<organism evidence="5 6">
    <name type="scientific">Ectothiorhodosinus mongolicus</name>
    <dbReference type="NCBI Taxonomy" id="233100"/>
    <lineage>
        <taxon>Bacteria</taxon>
        <taxon>Pseudomonadati</taxon>
        <taxon>Pseudomonadota</taxon>
        <taxon>Gammaproteobacteria</taxon>
        <taxon>Chromatiales</taxon>
        <taxon>Ectothiorhodospiraceae</taxon>
        <taxon>Ectothiorhodosinus</taxon>
    </lineage>
</organism>
<dbReference type="InterPro" id="IPR001130">
    <property type="entry name" value="TatD-like"/>
</dbReference>
<gene>
    <name evidence="5" type="ORF">SAMN05216526_0236</name>
</gene>
<feature type="binding site" evidence="4">
    <location>
        <position position="155"/>
    </location>
    <ligand>
        <name>a divalent metal cation</name>
        <dbReference type="ChEBI" id="CHEBI:60240"/>
        <label>2</label>
    </ligand>
</feature>
<comment type="similarity">
    <text evidence="1">Belongs to the metallo-dependent hydrolases superfamily. TatD-type hydrolase family.</text>
</comment>
<proteinExistence type="inferred from homology"/>
<dbReference type="GO" id="GO:0016788">
    <property type="term" value="F:hydrolase activity, acting on ester bonds"/>
    <property type="evidence" value="ECO:0007669"/>
    <property type="project" value="InterPro"/>
</dbReference>
<dbReference type="Gene3D" id="3.20.20.140">
    <property type="entry name" value="Metal-dependent hydrolases"/>
    <property type="match status" value="1"/>
</dbReference>
<dbReference type="RefSeq" id="WP_076754227.1">
    <property type="nucleotide sequence ID" value="NZ_CP023018.1"/>
</dbReference>
<protein>
    <submittedName>
        <fullName evidence="5">TatD DNase family protein</fullName>
    </submittedName>
</protein>
<dbReference type="EMBL" id="FTPK01000001">
    <property type="protein sequence ID" value="SIT65783.1"/>
    <property type="molecule type" value="Genomic_DNA"/>
</dbReference>
<dbReference type="AlphaFoldDB" id="A0A1R3VQE8"/>
<feature type="binding site" evidence="4">
    <location>
        <position position="94"/>
    </location>
    <ligand>
        <name>a divalent metal cation</name>
        <dbReference type="ChEBI" id="CHEBI:60240"/>
        <label>1</label>
    </ligand>
</feature>
<name>A0A1R3VQE8_9GAMM</name>
<dbReference type="InterPro" id="IPR032466">
    <property type="entry name" value="Metal_Hydrolase"/>
</dbReference>
<dbReference type="InterPro" id="IPR015991">
    <property type="entry name" value="TatD/YcfH-like"/>
</dbReference>
<dbReference type="GO" id="GO:0004536">
    <property type="term" value="F:DNA nuclease activity"/>
    <property type="evidence" value="ECO:0007669"/>
    <property type="project" value="InterPro"/>
</dbReference>
<dbReference type="GO" id="GO:0046872">
    <property type="term" value="F:metal ion binding"/>
    <property type="evidence" value="ECO:0007669"/>
    <property type="project" value="UniProtKB-KW"/>
</dbReference>
<dbReference type="InterPro" id="IPR018228">
    <property type="entry name" value="DNase_TatD-rel_CS"/>
</dbReference>
<dbReference type="Proteomes" id="UP000223759">
    <property type="component" value="Unassembled WGS sequence"/>
</dbReference>
<dbReference type="Pfam" id="PF01026">
    <property type="entry name" value="TatD_DNase"/>
    <property type="match status" value="1"/>
</dbReference>
<dbReference type="CDD" id="cd01310">
    <property type="entry name" value="TatD_DNAse"/>
    <property type="match status" value="1"/>
</dbReference>
<keyword evidence="2 4" id="KW-0479">Metal-binding</keyword>
<evidence type="ECO:0000313" key="6">
    <source>
        <dbReference type="Proteomes" id="UP000223759"/>
    </source>
</evidence>
<dbReference type="PANTHER" id="PTHR46124:SF2">
    <property type="entry name" value="D-AMINOACYL-TRNA DEACYLASE"/>
    <property type="match status" value="1"/>
</dbReference>
<evidence type="ECO:0000256" key="1">
    <source>
        <dbReference type="ARBA" id="ARBA00009275"/>
    </source>
</evidence>
<reference evidence="5 6" key="1">
    <citation type="submission" date="2017-01" db="EMBL/GenBank/DDBJ databases">
        <authorList>
            <person name="Mah S.A."/>
            <person name="Swanson W.J."/>
            <person name="Moy G.W."/>
            <person name="Vacquier V.D."/>
        </authorList>
    </citation>
    <scope>NUCLEOTIDE SEQUENCE [LARGE SCALE GENOMIC DNA]</scope>
    <source>
        <strain evidence="5 6">M9</strain>
    </source>
</reference>
<dbReference type="PANTHER" id="PTHR46124">
    <property type="entry name" value="D-AMINOACYL-TRNA DEACYLASE"/>
    <property type="match status" value="1"/>
</dbReference>
<feature type="binding site" evidence="4">
    <location>
        <position position="8"/>
    </location>
    <ligand>
        <name>a divalent metal cation</name>
        <dbReference type="ChEBI" id="CHEBI:60240"/>
        <label>1</label>
    </ligand>
</feature>
<accession>A0A1R3VQE8</accession>